<dbReference type="SMART" id="SM00225">
    <property type="entry name" value="BTB"/>
    <property type="match status" value="1"/>
</dbReference>
<dbReference type="InterPro" id="IPR044515">
    <property type="entry name" value="ABTB1"/>
</dbReference>
<dbReference type="CDD" id="cd18186">
    <property type="entry name" value="BTB_POZ_ZBTB_KLHL-like"/>
    <property type="match status" value="1"/>
</dbReference>
<dbReference type="InterPro" id="IPR011333">
    <property type="entry name" value="SKP1/BTB/POZ_sf"/>
</dbReference>
<name>A0ABD3NB25_9STRA</name>
<evidence type="ECO:0000256" key="2">
    <source>
        <dbReference type="ARBA" id="ARBA00023043"/>
    </source>
</evidence>
<proteinExistence type="predicted"/>
<sequence>MSYARKASQPSIGDESCTEEEKEQIATLPKSTFSSFVSPAERKKRQMAKLEAMKTERPKEAAVIHAEVADVFPLTVATKNDPEDEDSSDDESSSSDTTSLISNVNSSSPKSGGEKNLDSVPEYDAKPAPTSNPDASFPEVLVPAGEDEDYSEIPLESDVQKRKRNAIQGVMRDTSLSQVEKNKRIQDIIAGRVDLENLHTAPPPQAPQGSEVATQSVQVALATREVVETAGADEHASEIPLESDLQKRKRAAIQAVMRDSSLSQTERNTKIQDIIGGKVDLGDVKLEPTPVLEAEVGDAPKVEITPAIEGVETSMVSEPQETEITARSTEVNTVALETASPSVSETKPHPPIVAPVEMESQTMSRNASSSADNVKEQPAATPSEDTSDDLDLSYQRNIRKGLELKAQQQQREISLINRVDEQQKSQGVTFASAISYESELYDQKQKELEIQLEQKRREMELQIKTMEMELQKQLELEMARQRRLELEQQQREIEFQSEQRRLREEAETRRQAERHRLELERMRDMERQQSIRQMRQERERQMQEELDRQRQLDMSRSFLGSSDRAAPGSSEQTSSLSAVAAAKTLMSRMNYFRPPRSNQPRTSRYDGVDDDELNWRLDCYASLSDFTIVVHRALPGPFAPDFDVADFNLIDVELGSDGSPVVDVYYVHRVMLAVGGARSELLGRRIRDAEVAAENSMEGGLAGSNVHETILLEIAADAFPTVLDFCYFPDQPVDMNVNNAVPLIYLAQRYKIRSLLEKVEAFVIANLESANAVHFLLNAYLFKFDDILRRAIDVTAAHFDDRVDFEPIYKLPTQLFRRIIASTRLKCESELLSLVVYSYCGEHHSNEVDVEYFREVTRPKLMPDIDSKVALMMLKFYVKLLTEENAARDVMEVLQEDNLTNRCINVIAKNWRHEICEPLMVDAEWDESAAASRRYLPPHEPASLHRSLPSQLQNRVLERCLLVAMDDTQVRQEKPVVQIVEREIVIPESKVSDNEEKNQAIIGSLRAELDESKKQLSTEKDKTVKELEELRQKVADLEAEVKKKSKSLEQYKHELKRFRRVPGIHSFGSVSKNEPTIIDKTMCTYSANPSHHYPNHRRGNKPPTQMPQLASEFQNLGRENGYLYNDGHGELLPVFYYSGDR</sequence>
<dbReference type="SUPFAM" id="SSF54695">
    <property type="entry name" value="POZ domain"/>
    <property type="match status" value="1"/>
</dbReference>
<keyword evidence="7" id="KW-1185">Reference proteome</keyword>
<feature type="compositionally biased region" description="Basic and acidic residues" evidence="4">
    <location>
        <begin position="498"/>
        <end position="553"/>
    </location>
</feature>
<evidence type="ECO:0000256" key="1">
    <source>
        <dbReference type="ARBA" id="ARBA00022737"/>
    </source>
</evidence>
<feature type="compositionally biased region" description="Polar residues" evidence="4">
    <location>
        <begin position="100"/>
        <end position="110"/>
    </location>
</feature>
<feature type="compositionally biased region" description="Acidic residues" evidence="4">
    <location>
        <begin position="82"/>
        <end position="93"/>
    </location>
</feature>
<dbReference type="Gene3D" id="3.30.710.10">
    <property type="entry name" value="Potassium Channel Kv1.1, Chain A"/>
    <property type="match status" value="1"/>
</dbReference>
<comment type="caution">
    <text evidence="6">The sequence shown here is derived from an EMBL/GenBank/DDBJ whole genome shotgun (WGS) entry which is preliminary data.</text>
</comment>
<dbReference type="Proteomes" id="UP001530400">
    <property type="component" value="Unassembled WGS sequence"/>
</dbReference>
<evidence type="ECO:0000256" key="4">
    <source>
        <dbReference type="SAM" id="MobiDB-lite"/>
    </source>
</evidence>
<keyword evidence="1" id="KW-0677">Repeat</keyword>
<reference evidence="6 7" key="1">
    <citation type="submission" date="2024-10" db="EMBL/GenBank/DDBJ databases">
        <title>Updated reference genomes for cyclostephanoid diatoms.</title>
        <authorList>
            <person name="Roberts W.R."/>
            <person name="Alverson A.J."/>
        </authorList>
    </citation>
    <scope>NUCLEOTIDE SEQUENCE [LARGE SCALE GENOMIC DNA]</scope>
    <source>
        <strain evidence="6 7">AJA010-31</strain>
    </source>
</reference>
<dbReference type="AlphaFoldDB" id="A0ABD3NB25"/>
<dbReference type="InterPro" id="IPR000210">
    <property type="entry name" value="BTB/POZ_dom"/>
</dbReference>
<feature type="domain" description="BTB" evidence="5">
    <location>
        <begin position="656"/>
        <end position="767"/>
    </location>
</feature>
<evidence type="ECO:0000313" key="6">
    <source>
        <dbReference type="EMBL" id="KAL3773285.1"/>
    </source>
</evidence>
<accession>A0ABD3NB25</accession>
<dbReference type="EMBL" id="JALLPJ020001239">
    <property type="protein sequence ID" value="KAL3773285.1"/>
    <property type="molecule type" value="Genomic_DNA"/>
</dbReference>
<evidence type="ECO:0000313" key="7">
    <source>
        <dbReference type="Proteomes" id="UP001530400"/>
    </source>
</evidence>
<protein>
    <recommendedName>
        <fullName evidence="5">BTB domain-containing protein</fullName>
    </recommendedName>
</protein>
<keyword evidence="3" id="KW-0175">Coiled coil</keyword>
<feature type="compositionally biased region" description="Polar residues" evidence="4">
    <location>
        <begin position="359"/>
        <end position="372"/>
    </location>
</feature>
<feature type="compositionally biased region" description="Basic and acidic residues" evidence="4">
    <location>
        <begin position="51"/>
        <end position="62"/>
    </location>
</feature>
<feature type="coiled-coil region" evidence="3">
    <location>
        <begin position="1002"/>
        <end position="1061"/>
    </location>
</feature>
<dbReference type="PANTHER" id="PTHR46231">
    <property type="entry name" value="ANKYRIN REPEAT AND BTB/POZ DOMAIN-CONTAINING PROTEIN 1"/>
    <property type="match status" value="1"/>
</dbReference>
<evidence type="ECO:0000256" key="3">
    <source>
        <dbReference type="SAM" id="Coils"/>
    </source>
</evidence>
<dbReference type="PANTHER" id="PTHR46231:SF1">
    <property type="entry name" value="ANKYRIN REPEAT AND BTB_POZ DOMAIN-CONTAINING PROTEIN 1"/>
    <property type="match status" value="1"/>
</dbReference>
<organism evidence="6 7">
    <name type="scientific">Cyclotella atomus</name>
    <dbReference type="NCBI Taxonomy" id="382360"/>
    <lineage>
        <taxon>Eukaryota</taxon>
        <taxon>Sar</taxon>
        <taxon>Stramenopiles</taxon>
        <taxon>Ochrophyta</taxon>
        <taxon>Bacillariophyta</taxon>
        <taxon>Coscinodiscophyceae</taxon>
        <taxon>Thalassiosirophycidae</taxon>
        <taxon>Stephanodiscales</taxon>
        <taxon>Stephanodiscaceae</taxon>
        <taxon>Cyclotella</taxon>
    </lineage>
</organism>
<keyword evidence="2" id="KW-0040">ANK repeat</keyword>
<feature type="region of interest" description="Disordered" evidence="4">
    <location>
        <begin position="498"/>
        <end position="554"/>
    </location>
</feature>
<gene>
    <name evidence="6" type="ORF">ACHAWO_003767</name>
</gene>
<evidence type="ECO:0000259" key="5">
    <source>
        <dbReference type="SMART" id="SM00225"/>
    </source>
</evidence>
<feature type="region of interest" description="Disordered" evidence="4">
    <location>
        <begin position="1"/>
        <end position="157"/>
    </location>
</feature>
<feature type="region of interest" description="Disordered" evidence="4">
    <location>
        <begin position="338"/>
        <end position="390"/>
    </location>
</feature>